<evidence type="ECO:0000313" key="1">
    <source>
        <dbReference type="EMBL" id="PHT83348.1"/>
    </source>
</evidence>
<dbReference type="GO" id="GO:0008289">
    <property type="term" value="F:lipid binding"/>
    <property type="evidence" value="ECO:0000318"/>
    <property type="project" value="GO_Central"/>
</dbReference>
<dbReference type="Proteomes" id="UP000222542">
    <property type="component" value="Unassembled WGS sequence"/>
</dbReference>
<reference evidence="1 2" key="2">
    <citation type="journal article" date="2017" name="Genome Biol.">
        <title>New reference genome sequences of hot pepper reveal the massive evolution of plant disease-resistance genes by retroduplication.</title>
        <authorList>
            <person name="Kim S."/>
            <person name="Park J."/>
            <person name="Yeom S.I."/>
            <person name="Kim Y.M."/>
            <person name="Seo E."/>
            <person name="Kim K.T."/>
            <person name="Kim M.S."/>
            <person name="Lee J.M."/>
            <person name="Cheong K."/>
            <person name="Shin H.S."/>
            <person name="Kim S.B."/>
            <person name="Han K."/>
            <person name="Lee J."/>
            <person name="Park M."/>
            <person name="Lee H.A."/>
            <person name="Lee H.Y."/>
            <person name="Lee Y."/>
            <person name="Oh S."/>
            <person name="Lee J.H."/>
            <person name="Choi E."/>
            <person name="Choi E."/>
            <person name="Lee S.E."/>
            <person name="Jeon J."/>
            <person name="Kim H."/>
            <person name="Choi G."/>
            <person name="Song H."/>
            <person name="Lee J."/>
            <person name="Lee S.C."/>
            <person name="Kwon J.K."/>
            <person name="Lee H.Y."/>
            <person name="Koo N."/>
            <person name="Hong Y."/>
            <person name="Kim R.W."/>
            <person name="Kang W.H."/>
            <person name="Huh J.H."/>
            <person name="Kang B.C."/>
            <person name="Yang T.J."/>
            <person name="Lee Y.H."/>
            <person name="Bennetzen J.L."/>
            <person name="Choi D."/>
        </authorList>
    </citation>
    <scope>NUCLEOTIDE SEQUENCE [LARGE SCALE GENOMIC DNA]</scope>
    <source>
        <strain evidence="2">cv. CM334</strain>
    </source>
</reference>
<keyword evidence="2" id="KW-1185">Reference proteome</keyword>
<reference evidence="1 2" key="1">
    <citation type="journal article" date="2014" name="Nat. Genet.">
        <title>Genome sequence of the hot pepper provides insights into the evolution of pungency in Capsicum species.</title>
        <authorList>
            <person name="Kim S."/>
            <person name="Park M."/>
            <person name="Yeom S.I."/>
            <person name="Kim Y.M."/>
            <person name="Lee J.M."/>
            <person name="Lee H.A."/>
            <person name="Seo E."/>
            <person name="Choi J."/>
            <person name="Cheong K."/>
            <person name="Kim K.T."/>
            <person name="Jung K."/>
            <person name="Lee G.W."/>
            <person name="Oh S.K."/>
            <person name="Bae C."/>
            <person name="Kim S.B."/>
            <person name="Lee H.Y."/>
            <person name="Kim S.Y."/>
            <person name="Kim M.S."/>
            <person name="Kang B.C."/>
            <person name="Jo Y.D."/>
            <person name="Yang H.B."/>
            <person name="Jeong H.J."/>
            <person name="Kang W.H."/>
            <person name="Kwon J.K."/>
            <person name="Shin C."/>
            <person name="Lim J.Y."/>
            <person name="Park J.H."/>
            <person name="Huh J.H."/>
            <person name="Kim J.S."/>
            <person name="Kim B.D."/>
            <person name="Cohen O."/>
            <person name="Paran I."/>
            <person name="Suh M.C."/>
            <person name="Lee S.B."/>
            <person name="Kim Y.K."/>
            <person name="Shin Y."/>
            <person name="Noh S.J."/>
            <person name="Park J."/>
            <person name="Seo Y.S."/>
            <person name="Kwon S.Y."/>
            <person name="Kim H.A."/>
            <person name="Park J.M."/>
            <person name="Kim H.J."/>
            <person name="Choi S.B."/>
            <person name="Bosland P.W."/>
            <person name="Reeves G."/>
            <person name="Jo S.H."/>
            <person name="Lee B.W."/>
            <person name="Cho H.T."/>
            <person name="Choi H.S."/>
            <person name="Lee M.S."/>
            <person name="Yu Y."/>
            <person name="Do Choi Y."/>
            <person name="Park B.S."/>
            <person name="van Deynze A."/>
            <person name="Ashrafi H."/>
            <person name="Hill T."/>
            <person name="Kim W.T."/>
            <person name="Pai H.S."/>
            <person name="Ahn H.K."/>
            <person name="Yeam I."/>
            <person name="Giovannoni J.J."/>
            <person name="Rose J.K."/>
            <person name="Sorensen I."/>
            <person name="Lee S.J."/>
            <person name="Kim R.W."/>
            <person name="Choi I.Y."/>
            <person name="Choi B.S."/>
            <person name="Lim J.S."/>
            <person name="Lee Y.H."/>
            <person name="Choi D."/>
        </authorList>
    </citation>
    <scope>NUCLEOTIDE SEQUENCE [LARGE SCALE GENOMIC DNA]</scope>
    <source>
        <strain evidence="2">cv. CM334</strain>
    </source>
</reference>
<proteinExistence type="predicted"/>
<dbReference type="AlphaFoldDB" id="A0A2G2ZMY2"/>
<dbReference type="GO" id="GO:0005783">
    <property type="term" value="C:endoplasmic reticulum"/>
    <property type="evidence" value="ECO:0000318"/>
    <property type="project" value="GO_Central"/>
</dbReference>
<dbReference type="EMBL" id="AYRZ02000004">
    <property type="protein sequence ID" value="PHT83348.1"/>
    <property type="molecule type" value="Genomic_DNA"/>
</dbReference>
<dbReference type="Gramene" id="PHT83348">
    <property type="protein sequence ID" value="PHT83348"/>
    <property type="gene ID" value="T459_11791"/>
</dbReference>
<evidence type="ECO:0000313" key="2">
    <source>
        <dbReference type="Proteomes" id="UP000222542"/>
    </source>
</evidence>
<gene>
    <name evidence="1" type="ORF">T459_11791</name>
</gene>
<organism evidence="1 2">
    <name type="scientific">Capsicum annuum</name>
    <name type="common">Capsicum pepper</name>
    <dbReference type="NCBI Taxonomy" id="4072"/>
    <lineage>
        <taxon>Eukaryota</taxon>
        <taxon>Viridiplantae</taxon>
        <taxon>Streptophyta</taxon>
        <taxon>Embryophyta</taxon>
        <taxon>Tracheophyta</taxon>
        <taxon>Spermatophyta</taxon>
        <taxon>Magnoliopsida</taxon>
        <taxon>eudicotyledons</taxon>
        <taxon>Gunneridae</taxon>
        <taxon>Pentapetalae</taxon>
        <taxon>asterids</taxon>
        <taxon>lamiids</taxon>
        <taxon>Solanales</taxon>
        <taxon>Solanaceae</taxon>
        <taxon>Solanoideae</taxon>
        <taxon>Capsiceae</taxon>
        <taxon>Capsicum</taxon>
    </lineage>
</organism>
<protein>
    <submittedName>
        <fullName evidence="1">Uncharacterized protein</fullName>
    </submittedName>
</protein>
<name>A0A2G2ZMY2_CAPAN</name>
<dbReference type="STRING" id="4072.A0A2G2ZMY2"/>
<accession>A0A2G2ZMY2</accession>
<sequence>MSNRKLTTSFGDADSVTAGGPITMKNQFRGVMFKCDLSQFSGNARALHHHFLRMLDVVVPSSISLSSVSGSLSQTSITFDADSDDKIFGDEGTLCWNLLISHLFFDAKKNAKMKTSWKARIQDECKGIRDNSLTWYSSNTETGDNVSSETVTPQLRKEFHIGLGDHCSFKKVGRVSSDYSKPKEALDKMLAEDDEIRSPTTKNVILDAKRNTSSSVY</sequence>
<comment type="caution">
    <text evidence="1">The sequence shown here is derived from an EMBL/GenBank/DDBJ whole genome shotgun (WGS) entry which is preliminary data.</text>
</comment>